<dbReference type="PANTHER" id="PTHR11961">
    <property type="entry name" value="CYTOCHROME C"/>
    <property type="match status" value="1"/>
</dbReference>
<keyword evidence="3 6" id="KW-0479">Metal-binding</keyword>
<evidence type="ECO:0000256" key="3">
    <source>
        <dbReference type="ARBA" id="ARBA00022723"/>
    </source>
</evidence>
<reference evidence="9 10" key="1">
    <citation type="submission" date="2019-06" db="EMBL/GenBank/DDBJ databases">
        <title>Genomic Encyclopedia of Type Strains, Phase IV (KMG-V): Genome sequencing to study the core and pangenomes of soil and plant-associated prokaryotes.</title>
        <authorList>
            <person name="Whitman W."/>
        </authorList>
    </citation>
    <scope>NUCLEOTIDE SEQUENCE [LARGE SCALE GENOMIC DNA]</scope>
    <source>
        <strain evidence="9 10">BR 10556</strain>
    </source>
</reference>
<evidence type="ECO:0000256" key="5">
    <source>
        <dbReference type="ARBA" id="ARBA00023004"/>
    </source>
</evidence>
<dbReference type="Gene3D" id="1.10.760.10">
    <property type="entry name" value="Cytochrome c-like domain"/>
    <property type="match status" value="1"/>
</dbReference>
<keyword evidence="10" id="KW-1185">Reference proteome</keyword>
<dbReference type="InterPro" id="IPR009056">
    <property type="entry name" value="Cyt_c-like_dom"/>
</dbReference>
<dbReference type="GO" id="GO:0020037">
    <property type="term" value="F:heme binding"/>
    <property type="evidence" value="ECO:0007669"/>
    <property type="project" value="InterPro"/>
</dbReference>
<accession>A0A560IUR8</accession>
<keyword evidence="2 6" id="KW-0349">Heme</keyword>
<proteinExistence type="predicted"/>
<dbReference type="InterPro" id="IPR002327">
    <property type="entry name" value="Cyt_c_1A/1B"/>
</dbReference>
<dbReference type="Pfam" id="PF00034">
    <property type="entry name" value="Cytochrom_C"/>
    <property type="match status" value="1"/>
</dbReference>
<dbReference type="SUPFAM" id="SSF46626">
    <property type="entry name" value="Cytochrome c"/>
    <property type="match status" value="1"/>
</dbReference>
<dbReference type="PRINTS" id="PR00604">
    <property type="entry name" value="CYTCHRMECIAB"/>
</dbReference>
<name>A0A560IUR8_9BRAD</name>
<gene>
    <name evidence="9" type="ORF">FBZ95_104462</name>
</gene>
<evidence type="ECO:0000256" key="2">
    <source>
        <dbReference type="ARBA" id="ARBA00022617"/>
    </source>
</evidence>
<dbReference type="STRING" id="1399419.A5906_27060"/>
<feature type="domain" description="Cytochrome c" evidence="8">
    <location>
        <begin position="28"/>
        <end position="128"/>
    </location>
</feature>
<dbReference type="EMBL" id="VITW01000004">
    <property type="protein sequence ID" value="TWB76278.1"/>
    <property type="molecule type" value="Genomic_DNA"/>
</dbReference>
<protein>
    <submittedName>
        <fullName evidence="9">Cytochrome c</fullName>
    </submittedName>
</protein>
<sequence length="145" mass="15767">MRVVLLGVCTALVLVVPVADAQMPLSAAKPPDGAALFKQQCAVCHTLSLSEPMRQGPPLVKVVGRPAGKVEGFHYSDGLAKANFAWDETRLDAWLANPQAVIPGVIMAYRQAKPETRAAIIAFLKEQRSSPFSRSRTEWQSRCIP</sequence>
<evidence type="ECO:0000313" key="9">
    <source>
        <dbReference type="EMBL" id="TWB76278.1"/>
    </source>
</evidence>
<dbReference type="GO" id="GO:0046872">
    <property type="term" value="F:metal ion binding"/>
    <property type="evidence" value="ECO:0007669"/>
    <property type="project" value="UniProtKB-KW"/>
</dbReference>
<dbReference type="GO" id="GO:0009055">
    <property type="term" value="F:electron transfer activity"/>
    <property type="evidence" value="ECO:0007669"/>
    <property type="project" value="InterPro"/>
</dbReference>
<evidence type="ECO:0000259" key="8">
    <source>
        <dbReference type="PROSITE" id="PS51007"/>
    </source>
</evidence>
<feature type="signal peptide" evidence="7">
    <location>
        <begin position="1"/>
        <end position="21"/>
    </location>
</feature>
<feature type="chain" id="PRO_5022056390" evidence="7">
    <location>
        <begin position="22"/>
        <end position="145"/>
    </location>
</feature>
<evidence type="ECO:0000256" key="4">
    <source>
        <dbReference type="ARBA" id="ARBA00022982"/>
    </source>
</evidence>
<dbReference type="InterPro" id="IPR036909">
    <property type="entry name" value="Cyt_c-like_dom_sf"/>
</dbReference>
<comment type="caution">
    <text evidence="9">The sequence shown here is derived from an EMBL/GenBank/DDBJ whole genome shotgun (WGS) entry which is preliminary data.</text>
</comment>
<dbReference type="RefSeq" id="WP_080134790.1">
    <property type="nucleotide sequence ID" value="NZ_LWIG01000007.1"/>
</dbReference>
<evidence type="ECO:0000256" key="6">
    <source>
        <dbReference type="PROSITE-ProRule" id="PRU00433"/>
    </source>
</evidence>
<dbReference type="PROSITE" id="PS51007">
    <property type="entry name" value="CYTC"/>
    <property type="match status" value="1"/>
</dbReference>
<evidence type="ECO:0000313" key="10">
    <source>
        <dbReference type="Proteomes" id="UP000315914"/>
    </source>
</evidence>
<dbReference type="AlphaFoldDB" id="A0A560IUR8"/>
<evidence type="ECO:0000256" key="1">
    <source>
        <dbReference type="ARBA" id="ARBA00022448"/>
    </source>
</evidence>
<organism evidence="9 10">
    <name type="scientific">Bradyrhizobium sacchari</name>
    <dbReference type="NCBI Taxonomy" id="1399419"/>
    <lineage>
        <taxon>Bacteria</taxon>
        <taxon>Pseudomonadati</taxon>
        <taxon>Pseudomonadota</taxon>
        <taxon>Alphaproteobacteria</taxon>
        <taxon>Hyphomicrobiales</taxon>
        <taxon>Nitrobacteraceae</taxon>
        <taxon>Bradyrhizobium</taxon>
    </lineage>
</organism>
<keyword evidence="7" id="KW-0732">Signal</keyword>
<evidence type="ECO:0000256" key="7">
    <source>
        <dbReference type="SAM" id="SignalP"/>
    </source>
</evidence>
<dbReference type="OrthoDB" id="9805828at2"/>
<keyword evidence="4" id="KW-0249">Electron transport</keyword>
<keyword evidence="1" id="KW-0813">Transport</keyword>
<keyword evidence="5 6" id="KW-0408">Iron</keyword>
<dbReference type="Proteomes" id="UP000315914">
    <property type="component" value="Unassembled WGS sequence"/>
</dbReference>